<name>A0A9W9QA88_PENBR</name>
<feature type="transmembrane region" description="Helical" evidence="2">
    <location>
        <begin position="24"/>
        <end position="49"/>
    </location>
</feature>
<evidence type="ECO:0000313" key="4">
    <source>
        <dbReference type="Proteomes" id="UP001147695"/>
    </source>
</evidence>
<keyword evidence="2" id="KW-0472">Membrane</keyword>
<feature type="compositionally biased region" description="Basic and acidic residues" evidence="1">
    <location>
        <begin position="77"/>
        <end position="87"/>
    </location>
</feature>
<keyword evidence="2" id="KW-0812">Transmembrane</keyword>
<accession>A0A9W9QA88</accession>
<comment type="caution">
    <text evidence="3">The sequence shown here is derived from an EMBL/GenBank/DDBJ whole genome shotgun (WGS) entry which is preliminary data.</text>
</comment>
<protein>
    <submittedName>
        <fullName evidence="3">Permease of the major facilitator superfamily</fullName>
    </submittedName>
</protein>
<dbReference type="EMBL" id="JAPZBQ010000005">
    <property type="protein sequence ID" value="KAJ5329999.1"/>
    <property type="molecule type" value="Genomic_DNA"/>
</dbReference>
<sequence length="87" mass="9534">MFGILGQTGPNAGSRFFPKEEGPYYVNGIGTSVGLLFFAAVLAQVLALLARWKNQRRDTVHGSSDPDWSDDTGINSDDDHPSFRFTV</sequence>
<evidence type="ECO:0000313" key="3">
    <source>
        <dbReference type="EMBL" id="KAJ5329999.1"/>
    </source>
</evidence>
<dbReference type="AlphaFoldDB" id="A0A9W9QA88"/>
<organism evidence="3 4">
    <name type="scientific">Penicillium brevicompactum</name>
    <dbReference type="NCBI Taxonomy" id="5074"/>
    <lineage>
        <taxon>Eukaryota</taxon>
        <taxon>Fungi</taxon>
        <taxon>Dikarya</taxon>
        <taxon>Ascomycota</taxon>
        <taxon>Pezizomycotina</taxon>
        <taxon>Eurotiomycetes</taxon>
        <taxon>Eurotiomycetidae</taxon>
        <taxon>Eurotiales</taxon>
        <taxon>Aspergillaceae</taxon>
        <taxon>Penicillium</taxon>
    </lineage>
</organism>
<evidence type="ECO:0000256" key="2">
    <source>
        <dbReference type="SAM" id="Phobius"/>
    </source>
</evidence>
<gene>
    <name evidence="3" type="ORF">N7452_010389</name>
</gene>
<keyword evidence="2" id="KW-1133">Transmembrane helix</keyword>
<dbReference type="Proteomes" id="UP001147695">
    <property type="component" value="Unassembled WGS sequence"/>
</dbReference>
<proteinExistence type="predicted"/>
<reference evidence="3" key="1">
    <citation type="submission" date="2022-12" db="EMBL/GenBank/DDBJ databases">
        <authorList>
            <person name="Petersen C."/>
        </authorList>
    </citation>
    <scope>NUCLEOTIDE SEQUENCE</scope>
    <source>
        <strain evidence="3">IBT 35673</strain>
    </source>
</reference>
<reference evidence="3" key="2">
    <citation type="journal article" date="2023" name="IMA Fungus">
        <title>Comparative genomic study of the Penicillium genus elucidates a diverse pangenome and 15 lateral gene transfer events.</title>
        <authorList>
            <person name="Petersen C."/>
            <person name="Sorensen T."/>
            <person name="Nielsen M.R."/>
            <person name="Sondergaard T.E."/>
            <person name="Sorensen J.L."/>
            <person name="Fitzpatrick D.A."/>
            <person name="Frisvad J.C."/>
            <person name="Nielsen K.L."/>
        </authorList>
    </citation>
    <scope>NUCLEOTIDE SEQUENCE</scope>
    <source>
        <strain evidence="3">IBT 35673</strain>
    </source>
</reference>
<feature type="region of interest" description="Disordered" evidence="1">
    <location>
        <begin position="55"/>
        <end position="87"/>
    </location>
</feature>
<evidence type="ECO:0000256" key="1">
    <source>
        <dbReference type="SAM" id="MobiDB-lite"/>
    </source>
</evidence>